<reference evidence="3" key="1">
    <citation type="submission" date="2019-09" db="EMBL/GenBank/DDBJ databases">
        <title>Draft genome information of white flower Hibiscus syriacus.</title>
        <authorList>
            <person name="Kim Y.-M."/>
        </authorList>
    </citation>
    <scope>NUCLEOTIDE SEQUENCE [LARGE SCALE GENOMIC DNA]</scope>
    <source>
        <strain evidence="3">YM2019G1</strain>
    </source>
</reference>
<dbReference type="InterPro" id="IPR000648">
    <property type="entry name" value="Oxysterol-bd"/>
</dbReference>
<feature type="compositionally biased region" description="Acidic residues" evidence="2">
    <location>
        <begin position="153"/>
        <end position="169"/>
    </location>
</feature>
<dbReference type="Gene3D" id="2.40.160.120">
    <property type="match status" value="1"/>
</dbReference>
<dbReference type="InterPro" id="IPR008081">
    <property type="entry name" value="Cytoplasmic_FMR1-int"/>
</dbReference>
<accession>A0A6A3AY37</accession>
<comment type="caution">
    <text evidence="3">The sequence shown here is derived from an EMBL/GenBank/DDBJ whole genome shotgun (WGS) entry which is preliminary data.</text>
</comment>
<protein>
    <submittedName>
        <fullName evidence="3">Oxysterol-binding protein-related protein 1D</fullName>
    </submittedName>
</protein>
<sequence length="789" mass="88634">MVESSALSAIQNQFDELSKLVKQDQYLETRIAKNKGYFEQILRVLTGKTVEQDQNSPETESIPMAIEGTNDGCQVFDKMPSITSFDLPITEENGVVLDTISNLAEFLANNFGAYAISIATASSDVLEFLQHECHGKPLRVVPWFEKPEGSVTDTDEDNERVDTAEEDTDEDEHNFFLTRDFLSSSPFKSNGSYFRTSSFYSDDGFNAFDSEDDIDPCIKSVGSNFPYMKRRKKLPNPVEKEKGVSLWSMIKDNIGKDLTQVFLPVYFNEPLFSLQKCFEDLEYSYLLDRAYEWWKRGNNLMRILNVVAFVVSAYSSTKGRICKPFNPLLGETYEVNFPDKGLRFFSEKVSHHPMIVACHCQGTGWKLWGDSNLKSKFWGRSIQLDPVGVLSLEFDNGEVFQWSKVTTSIYNLILGKLYCDHQEKLPPTDSRLRPDQSRLASQIWSEMQNDFLPNFILCNTTQHFIRSSKVPLALVQKPLVPHAKPNFYCVVKLLGSRSLPWLIRALLDHISNKIATFELMITGLQEALPKSIGLLPSDGGVTGCMRLVKEQLSWGTKPELKAEVLRRIKEIGSVLYWVGLLYIVLRELDTTHFMQTTAWLGLLSGADGQTLYSQNGGDSPVANLFKSSTAAMVSNPRCPNLASLYTMSKQAEAVDLLYMANLNTGSVLEYAFATFAFTSATLDKYCSKWSAAPKTGFIDITTSKDFVVLLSQIRYFDPWGQGLSKGGGIVMVGREEGKQEAKGIGDLENELGIGLGIARSELGNFEKEELKGEHVTHMGKLTKEWRQGP</sequence>
<dbReference type="InterPro" id="IPR037239">
    <property type="entry name" value="OSBP_sf"/>
</dbReference>
<evidence type="ECO:0000256" key="1">
    <source>
        <dbReference type="ARBA" id="ARBA00008842"/>
    </source>
</evidence>
<dbReference type="GO" id="GO:0016020">
    <property type="term" value="C:membrane"/>
    <property type="evidence" value="ECO:0007669"/>
    <property type="project" value="TreeGrafter"/>
</dbReference>
<dbReference type="Pfam" id="PF05994">
    <property type="entry name" value="FragX_IP"/>
    <property type="match status" value="1"/>
</dbReference>
<dbReference type="PANTHER" id="PTHR10972">
    <property type="entry name" value="OXYSTEROL-BINDING PROTEIN-RELATED"/>
    <property type="match status" value="1"/>
</dbReference>
<evidence type="ECO:0000256" key="2">
    <source>
        <dbReference type="SAM" id="MobiDB-lite"/>
    </source>
</evidence>
<dbReference type="GO" id="GO:0120009">
    <property type="term" value="P:intermembrane lipid transfer"/>
    <property type="evidence" value="ECO:0007669"/>
    <property type="project" value="UniProtKB-ARBA"/>
</dbReference>
<dbReference type="FunFam" id="2.40.160.120:FF:000001">
    <property type="entry name" value="Oxysterol-binding protein"/>
    <property type="match status" value="1"/>
</dbReference>
<dbReference type="Proteomes" id="UP000436088">
    <property type="component" value="Unassembled WGS sequence"/>
</dbReference>
<evidence type="ECO:0000313" key="3">
    <source>
        <dbReference type="EMBL" id="KAE8707975.1"/>
    </source>
</evidence>
<name>A0A6A3AY37_HIBSY</name>
<dbReference type="GO" id="GO:0030833">
    <property type="term" value="P:regulation of actin filament polymerization"/>
    <property type="evidence" value="ECO:0007669"/>
    <property type="project" value="InterPro"/>
</dbReference>
<dbReference type="GO" id="GO:0031267">
    <property type="term" value="F:small GTPase binding"/>
    <property type="evidence" value="ECO:0007669"/>
    <property type="project" value="InterPro"/>
</dbReference>
<dbReference type="GO" id="GO:0005829">
    <property type="term" value="C:cytosol"/>
    <property type="evidence" value="ECO:0007669"/>
    <property type="project" value="TreeGrafter"/>
</dbReference>
<dbReference type="AlphaFoldDB" id="A0A6A3AY37"/>
<proteinExistence type="inferred from homology"/>
<gene>
    <name evidence="3" type="ORF">F3Y22_tig00110365pilonHSYRG00111</name>
</gene>
<dbReference type="PANTHER" id="PTHR10972:SF96">
    <property type="entry name" value="OXYSTEROL-BINDING PROTEIN-RELATED PROTEIN 1A-RELATED"/>
    <property type="match status" value="1"/>
</dbReference>
<feature type="region of interest" description="Disordered" evidence="2">
    <location>
        <begin position="148"/>
        <end position="169"/>
    </location>
</feature>
<keyword evidence="4" id="KW-1185">Reference proteome</keyword>
<organism evidence="3 4">
    <name type="scientific">Hibiscus syriacus</name>
    <name type="common">Rose of Sharon</name>
    <dbReference type="NCBI Taxonomy" id="106335"/>
    <lineage>
        <taxon>Eukaryota</taxon>
        <taxon>Viridiplantae</taxon>
        <taxon>Streptophyta</taxon>
        <taxon>Embryophyta</taxon>
        <taxon>Tracheophyta</taxon>
        <taxon>Spermatophyta</taxon>
        <taxon>Magnoliopsida</taxon>
        <taxon>eudicotyledons</taxon>
        <taxon>Gunneridae</taxon>
        <taxon>Pentapetalae</taxon>
        <taxon>rosids</taxon>
        <taxon>malvids</taxon>
        <taxon>Malvales</taxon>
        <taxon>Malvaceae</taxon>
        <taxon>Malvoideae</taxon>
        <taxon>Hibiscus</taxon>
    </lineage>
</organism>
<dbReference type="SUPFAM" id="SSF144000">
    <property type="entry name" value="Oxysterol-binding protein-like"/>
    <property type="match status" value="1"/>
</dbReference>
<dbReference type="EMBL" id="VEPZ02000952">
    <property type="protein sequence ID" value="KAE8707975.1"/>
    <property type="molecule type" value="Genomic_DNA"/>
</dbReference>
<evidence type="ECO:0000313" key="4">
    <source>
        <dbReference type="Proteomes" id="UP000436088"/>
    </source>
</evidence>
<dbReference type="Pfam" id="PF01237">
    <property type="entry name" value="Oxysterol_BP"/>
    <property type="match status" value="1"/>
</dbReference>
<dbReference type="GO" id="GO:0032934">
    <property type="term" value="F:sterol binding"/>
    <property type="evidence" value="ECO:0007669"/>
    <property type="project" value="TreeGrafter"/>
</dbReference>
<comment type="similarity">
    <text evidence="1">Belongs to the OSBP family.</text>
</comment>